<evidence type="ECO:0000313" key="2">
    <source>
        <dbReference type="Proteomes" id="UP000789342"/>
    </source>
</evidence>
<dbReference type="InterPro" id="IPR029021">
    <property type="entry name" value="Prot-tyrosine_phosphatase-like"/>
</dbReference>
<gene>
    <name evidence="1" type="ORF">AMORRO_LOCUS12576</name>
</gene>
<dbReference type="Gene3D" id="3.90.190.10">
    <property type="entry name" value="Protein tyrosine phosphatase superfamily"/>
    <property type="match status" value="1"/>
</dbReference>
<dbReference type="Proteomes" id="UP000789342">
    <property type="component" value="Unassembled WGS sequence"/>
</dbReference>
<evidence type="ECO:0000313" key="1">
    <source>
        <dbReference type="EMBL" id="CAG8708861.1"/>
    </source>
</evidence>
<dbReference type="GO" id="GO:0004721">
    <property type="term" value="F:phosphoprotein phosphatase activity"/>
    <property type="evidence" value="ECO:0007669"/>
    <property type="project" value="InterPro"/>
</dbReference>
<proteinExistence type="predicted"/>
<dbReference type="OrthoDB" id="9988524at2759"/>
<dbReference type="InterPro" id="IPR026893">
    <property type="entry name" value="Tyr/Ser_Pase_IphP-type"/>
</dbReference>
<dbReference type="SUPFAM" id="SSF52799">
    <property type="entry name" value="(Phosphotyrosine protein) phosphatases II"/>
    <property type="match status" value="1"/>
</dbReference>
<name>A0A9N9N7S8_9GLOM</name>
<organism evidence="1 2">
    <name type="scientific">Acaulospora morrowiae</name>
    <dbReference type="NCBI Taxonomy" id="94023"/>
    <lineage>
        <taxon>Eukaryota</taxon>
        <taxon>Fungi</taxon>
        <taxon>Fungi incertae sedis</taxon>
        <taxon>Mucoromycota</taxon>
        <taxon>Glomeromycotina</taxon>
        <taxon>Glomeromycetes</taxon>
        <taxon>Diversisporales</taxon>
        <taxon>Acaulosporaceae</taxon>
        <taxon>Acaulospora</taxon>
    </lineage>
</organism>
<dbReference type="AlphaFoldDB" id="A0A9N9N7S8"/>
<feature type="non-terminal residue" evidence="1">
    <location>
        <position position="285"/>
    </location>
</feature>
<sequence>IKNREGQTIVDILEKIIETQETKIGLICHGFSAHKDFMFNPKIAEELPFDSFRFDFRGYGESDEEISLTHYELYAILSHSKGTLATMIYAEVIETLNIEDKSGVIKLPKRTSINLPSLNLNRMANHFYERNKWMSRVPRYLEVEGVKNFRDLGGYLCTDVDSENSNVLRYVMDRFVFRCGILNKTTEKGIQTLYRFNVRKMFDLRSSYEVKRVGYKEIERITRIHAPVFYESDDVNKLFERWRLYTQGCEGFSKAYMIMLDEGRETYKKCSSISSSTRIYHSLFI</sequence>
<keyword evidence="2" id="KW-1185">Reference proteome</keyword>
<feature type="non-terminal residue" evidence="1">
    <location>
        <position position="1"/>
    </location>
</feature>
<protein>
    <submittedName>
        <fullName evidence="1">15616_t:CDS:1</fullName>
    </submittedName>
</protein>
<reference evidence="1" key="1">
    <citation type="submission" date="2021-06" db="EMBL/GenBank/DDBJ databases">
        <authorList>
            <person name="Kallberg Y."/>
            <person name="Tangrot J."/>
            <person name="Rosling A."/>
        </authorList>
    </citation>
    <scope>NUCLEOTIDE SEQUENCE</scope>
    <source>
        <strain evidence="1">CL551</strain>
    </source>
</reference>
<dbReference type="InterPro" id="IPR029058">
    <property type="entry name" value="AB_hydrolase_fold"/>
</dbReference>
<dbReference type="Gene3D" id="3.40.50.1820">
    <property type="entry name" value="alpha/beta hydrolase"/>
    <property type="match status" value="1"/>
</dbReference>
<dbReference type="Pfam" id="PF13350">
    <property type="entry name" value="Y_phosphatase3"/>
    <property type="match status" value="1"/>
</dbReference>
<accession>A0A9N9N7S8</accession>
<comment type="caution">
    <text evidence="1">The sequence shown here is derived from an EMBL/GenBank/DDBJ whole genome shotgun (WGS) entry which is preliminary data.</text>
</comment>
<dbReference type="EMBL" id="CAJVPV010018831">
    <property type="protein sequence ID" value="CAG8708861.1"/>
    <property type="molecule type" value="Genomic_DNA"/>
</dbReference>